<dbReference type="GO" id="GO:0006526">
    <property type="term" value="P:L-arginine biosynthetic process"/>
    <property type="evidence" value="ECO:0007669"/>
    <property type="project" value="InterPro"/>
</dbReference>
<keyword evidence="2" id="KW-0012">Acyltransferase</keyword>
<dbReference type="PANTHER" id="PTHR30602">
    <property type="entry name" value="AMINO-ACID ACETYLTRANSFERASE"/>
    <property type="match status" value="1"/>
</dbReference>
<dbReference type="OrthoDB" id="438291at2759"/>
<dbReference type="Proteomes" id="UP000236333">
    <property type="component" value="Unassembled WGS sequence"/>
</dbReference>
<evidence type="ECO:0000256" key="1">
    <source>
        <dbReference type="ARBA" id="ARBA00022679"/>
    </source>
</evidence>
<dbReference type="Gene3D" id="3.40.630.30">
    <property type="match status" value="1"/>
</dbReference>
<dbReference type="InterPro" id="IPR016181">
    <property type="entry name" value="Acyl_CoA_acyltransferase"/>
</dbReference>
<feature type="domain" description="N-acetyltransferase" evidence="3">
    <location>
        <begin position="31"/>
        <end position="186"/>
    </location>
</feature>
<name>A0A2J7WTH0_9CHLO</name>
<dbReference type="PANTHER" id="PTHR30602:SF12">
    <property type="entry name" value="AMINO-ACID ACETYLTRANSFERASE NAGS1, CHLOROPLASTIC-RELATED"/>
    <property type="match status" value="1"/>
</dbReference>
<comment type="caution">
    <text evidence="4">The sequence shown here is derived from an EMBL/GenBank/DDBJ whole genome shotgun (WGS) entry which is preliminary data.</text>
</comment>
<gene>
    <name evidence="4" type="ORF">TSOC_015431</name>
</gene>
<dbReference type="GO" id="GO:0004042">
    <property type="term" value="F:L-glutamate N-acetyltransferase activity"/>
    <property type="evidence" value="ECO:0007669"/>
    <property type="project" value="InterPro"/>
</dbReference>
<keyword evidence="1 4" id="KW-0808">Transferase</keyword>
<dbReference type="SUPFAM" id="SSF55729">
    <property type="entry name" value="Acyl-CoA N-acyltransferases (Nat)"/>
    <property type="match status" value="1"/>
</dbReference>
<sequence length="200" mass="21977">HLLDARIDGGLLLELYSRDGVGTMISADFYEGIRKAQLNDLDGLAALLEPLEKGGILVKRSREELADMLPRFTVIERDNRILGAALLLDLGQTPDGVTVAEVGAFCVDPIYRGSGRGDSLLDYVEQDAHGGGIQRLVLLTTRTADWFEQRDFRWQGAAYASELLPIGRRSRINPARNSQLYVKNLVAPADDLAPGKRIGF</sequence>
<proteinExistence type="predicted"/>
<dbReference type="PROSITE" id="PS51186">
    <property type="entry name" value="GNAT"/>
    <property type="match status" value="1"/>
</dbReference>
<dbReference type="Pfam" id="PF00583">
    <property type="entry name" value="Acetyltransf_1"/>
    <property type="match status" value="1"/>
</dbReference>
<evidence type="ECO:0000259" key="3">
    <source>
        <dbReference type="PROSITE" id="PS51186"/>
    </source>
</evidence>
<dbReference type="EMBL" id="PGGS01005420">
    <property type="protein sequence ID" value="PNG66840.1"/>
    <property type="molecule type" value="Genomic_DNA"/>
</dbReference>
<accession>A0A2J7WTH0</accession>
<evidence type="ECO:0000313" key="5">
    <source>
        <dbReference type="Proteomes" id="UP000236333"/>
    </source>
</evidence>
<evidence type="ECO:0000256" key="2">
    <source>
        <dbReference type="ARBA" id="ARBA00023315"/>
    </source>
</evidence>
<dbReference type="AlphaFoldDB" id="A0A2J7WTH0"/>
<keyword evidence="5" id="KW-1185">Reference proteome</keyword>
<feature type="non-terminal residue" evidence="4">
    <location>
        <position position="1"/>
    </location>
</feature>
<dbReference type="GO" id="GO:0005737">
    <property type="term" value="C:cytoplasm"/>
    <property type="evidence" value="ECO:0007669"/>
    <property type="project" value="InterPro"/>
</dbReference>
<evidence type="ECO:0000313" key="4">
    <source>
        <dbReference type="EMBL" id="PNG66840.1"/>
    </source>
</evidence>
<dbReference type="InterPro" id="IPR000182">
    <property type="entry name" value="GNAT_dom"/>
</dbReference>
<protein>
    <submittedName>
        <fullName evidence="4">Amino-acid acetyltransferase</fullName>
    </submittedName>
</protein>
<reference evidence="4 5" key="1">
    <citation type="journal article" date="2017" name="Mol. Biol. Evol.">
        <title>The 4-celled Tetrabaena socialis nuclear genome reveals the essential components for genetic control of cell number at the origin of multicellularity in the volvocine lineage.</title>
        <authorList>
            <person name="Featherston J."/>
            <person name="Arakaki Y."/>
            <person name="Hanschen E.R."/>
            <person name="Ferris P.J."/>
            <person name="Michod R.E."/>
            <person name="Olson B.J.S.C."/>
            <person name="Nozaki H."/>
            <person name="Durand P.M."/>
        </authorList>
    </citation>
    <scope>NUCLEOTIDE SEQUENCE [LARGE SCALE GENOMIC DNA]</scope>
    <source>
        <strain evidence="4 5">NIES-571</strain>
    </source>
</reference>
<dbReference type="CDD" id="cd04301">
    <property type="entry name" value="NAT_SF"/>
    <property type="match status" value="1"/>
</dbReference>
<dbReference type="InterPro" id="IPR010167">
    <property type="entry name" value="NH2A_AcTrfase"/>
</dbReference>
<organism evidence="4 5">
    <name type="scientific">Tetrabaena socialis</name>
    <dbReference type="NCBI Taxonomy" id="47790"/>
    <lineage>
        <taxon>Eukaryota</taxon>
        <taxon>Viridiplantae</taxon>
        <taxon>Chlorophyta</taxon>
        <taxon>core chlorophytes</taxon>
        <taxon>Chlorophyceae</taxon>
        <taxon>CS clade</taxon>
        <taxon>Chlamydomonadales</taxon>
        <taxon>Tetrabaenaceae</taxon>
        <taxon>Tetrabaena</taxon>
    </lineage>
</organism>